<comment type="caution">
    <text evidence="1">The sequence shown here is derived from an EMBL/GenBank/DDBJ whole genome shotgun (WGS) entry which is preliminary data.</text>
</comment>
<evidence type="ECO:0000313" key="1">
    <source>
        <dbReference type="EMBL" id="GAI22815.1"/>
    </source>
</evidence>
<dbReference type="AlphaFoldDB" id="X1N7G8"/>
<name>X1N7G8_9ZZZZ</name>
<accession>X1N7G8</accession>
<gene>
    <name evidence="1" type="ORF">S06H3_29650</name>
</gene>
<feature type="non-terminal residue" evidence="1">
    <location>
        <position position="1"/>
    </location>
</feature>
<proteinExistence type="predicted"/>
<reference evidence="1" key="1">
    <citation type="journal article" date="2014" name="Front. Microbiol.">
        <title>High frequency of phylogenetically diverse reductive dehalogenase-homologous genes in deep subseafloor sedimentary metagenomes.</title>
        <authorList>
            <person name="Kawai M."/>
            <person name="Futagami T."/>
            <person name="Toyoda A."/>
            <person name="Takaki Y."/>
            <person name="Nishi S."/>
            <person name="Hori S."/>
            <person name="Arai W."/>
            <person name="Tsubouchi T."/>
            <person name="Morono Y."/>
            <person name="Uchiyama I."/>
            <person name="Ito T."/>
            <person name="Fujiyama A."/>
            <person name="Inagaki F."/>
            <person name="Takami H."/>
        </authorList>
    </citation>
    <scope>NUCLEOTIDE SEQUENCE</scope>
    <source>
        <strain evidence="1">Expedition CK06-06</strain>
    </source>
</reference>
<sequence length="46" mass="5112">LHAYSIPYKAQPLLVHHTDVQPARDAPGYIVISPRIGDEEAESIKD</sequence>
<dbReference type="EMBL" id="BARV01017393">
    <property type="protein sequence ID" value="GAI22815.1"/>
    <property type="molecule type" value="Genomic_DNA"/>
</dbReference>
<organism evidence="1">
    <name type="scientific">marine sediment metagenome</name>
    <dbReference type="NCBI Taxonomy" id="412755"/>
    <lineage>
        <taxon>unclassified sequences</taxon>
        <taxon>metagenomes</taxon>
        <taxon>ecological metagenomes</taxon>
    </lineage>
</organism>
<protein>
    <submittedName>
        <fullName evidence="1">Uncharacterized protein</fullName>
    </submittedName>
</protein>